<evidence type="ECO:0000313" key="8">
    <source>
        <dbReference type="Proteomes" id="UP001321475"/>
    </source>
</evidence>
<reference evidence="8" key="1">
    <citation type="journal article" date="2019" name="Int. J. Syst. Evol. Microbiol.">
        <title>The Global Catalogue of Microorganisms (GCM) 10K type strain sequencing project: providing services to taxonomists for standard genome sequencing and annotation.</title>
        <authorList>
            <consortium name="The Broad Institute Genomics Platform"/>
            <consortium name="The Broad Institute Genome Sequencing Center for Infectious Disease"/>
            <person name="Wu L."/>
            <person name="Ma J."/>
        </authorList>
    </citation>
    <scope>NUCLEOTIDE SEQUENCE [LARGE SCALE GENOMIC DNA]</scope>
    <source>
        <strain evidence="8">NBRC 108565</strain>
    </source>
</reference>
<feature type="short sequence motif" description="PRPP-binding" evidence="4">
    <location>
        <begin position="153"/>
        <end position="165"/>
    </location>
</feature>
<sequence length="246" mass="25920">MNPGAAVSAGNPNDDARVPDERRTPPPPGTSGTVVLGEADISRALTRIAHEIVERNKGADDVVLLGIPTRGVPLARRLAERLAAVVADDDPTSAVPAGSARATGGEGRTLRELVDAALGELDITMYRDDLRRNPTRPVGPTRLPASGIDDKVVVLVDDVLFSGRTIRAALDAISDLGRPSAVQLAVLVDRGHRELPIRPDYVGKNLPTSADERVSVHLAEVDDADRPSGTDAAAQRDSVTIEGAHR</sequence>
<evidence type="ECO:0000256" key="1">
    <source>
        <dbReference type="ARBA" id="ARBA00005565"/>
    </source>
</evidence>
<name>A0ABM8G686_9CELL</name>
<keyword evidence="4" id="KW-0808">Transferase</keyword>
<dbReference type="HAMAP" id="MF_01219">
    <property type="entry name" value="PyrR"/>
    <property type="match status" value="1"/>
</dbReference>
<feature type="region of interest" description="Disordered" evidence="5">
    <location>
        <begin position="222"/>
        <end position="246"/>
    </location>
</feature>
<dbReference type="Pfam" id="PF00156">
    <property type="entry name" value="Pribosyltran"/>
    <property type="match status" value="1"/>
</dbReference>
<evidence type="ECO:0000256" key="4">
    <source>
        <dbReference type="HAMAP-Rule" id="MF_01219"/>
    </source>
</evidence>
<feature type="region of interest" description="Disordered" evidence="5">
    <location>
        <begin position="1"/>
        <end position="34"/>
    </location>
</feature>
<dbReference type="Proteomes" id="UP001321475">
    <property type="component" value="Chromosome"/>
</dbReference>
<accession>A0ABM8G686</accession>
<dbReference type="NCBIfam" id="NF003549">
    <property type="entry name" value="PRK05205.1-5"/>
    <property type="match status" value="1"/>
</dbReference>
<evidence type="ECO:0000256" key="2">
    <source>
        <dbReference type="ARBA" id="ARBA00023015"/>
    </source>
</evidence>
<dbReference type="SUPFAM" id="SSF53271">
    <property type="entry name" value="PRTase-like"/>
    <property type="match status" value="1"/>
</dbReference>
<dbReference type="PANTHER" id="PTHR11608">
    <property type="entry name" value="BIFUNCTIONAL PROTEIN PYRR"/>
    <property type="match status" value="1"/>
</dbReference>
<organism evidence="7 8">
    <name type="scientific">Paraoerskovia sediminicola</name>
    <dbReference type="NCBI Taxonomy" id="1138587"/>
    <lineage>
        <taxon>Bacteria</taxon>
        <taxon>Bacillati</taxon>
        <taxon>Actinomycetota</taxon>
        <taxon>Actinomycetes</taxon>
        <taxon>Micrococcales</taxon>
        <taxon>Cellulomonadaceae</taxon>
        <taxon>Paraoerskovia</taxon>
    </lineage>
</organism>
<gene>
    <name evidence="4 7" type="primary">pyrR</name>
    <name evidence="7" type="ORF">GCM10025865_29750</name>
</gene>
<dbReference type="CDD" id="cd06223">
    <property type="entry name" value="PRTases_typeI"/>
    <property type="match status" value="1"/>
</dbReference>
<dbReference type="InterPro" id="IPR029057">
    <property type="entry name" value="PRTase-like"/>
</dbReference>
<dbReference type="InterPro" id="IPR000836">
    <property type="entry name" value="PRTase_dom"/>
</dbReference>
<feature type="compositionally biased region" description="Basic and acidic residues" evidence="5">
    <location>
        <begin position="14"/>
        <end position="24"/>
    </location>
</feature>
<dbReference type="InterPro" id="IPR050137">
    <property type="entry name" value="PyrR_bifunctional"/>
</dbReference>
<comment type="function">
    <text evidence="4">Also displays a weak uracil phosphoribosyltransferase activity which is not physiologically significant.</text>
</comment>
<evidence type="ECO:0000259" key="6">
    <source>
        <dbReference type="Pfam" id="PF00156"/>
    </source>
</evidence>
<keyword evidence="2 4" id="KW-0805">Transcription regulation</keyword>
<evidence type="ECO:0000313" key="7">
    <source>
        <dbReference type="EMBL" id="BDZ43676.1"/>
    </source>
</evidence>
<protein>
    <recommendedName>
        <fullName evidence="4">Bifunctional protein PyrR</fullName>
    </recommendedName>
    <domain>
        <recommendedName>
            <fullName evidence="4">Pyrimidine operon regulatory protein</fullName>
        </recommendedName>
    </domain>
    <domain>
        <recommendedName>
            <fullName evidence="4">Uracil phosphoribosyltransferase</fullName>
            <shortName evidence="4">UPRTase</shortName>
            <ecNumber evidence="4">2.4.2.9</ecNumber>
        </recommendedName>
    </domain>
</protein>
<dbReference type="EMBL" id="AP027729">
    <property type="protein sequence ID" value="BDZ43676.1"/>
    <property type="molecule type" value="Genomic_DNA"/>
</dbReference>
<dbReference type="PANTHER" id="PTHR11608:SF0">
    <property type="entry name" value="BIFUNCTIONAL PROTEIN PYRR"/>
    <property type="match status" value="1"/>
</dbReference>
<dbReference type="RefSeq" id="WP_286217844.1">
    <property type="nucleotide sequence ID" value="NZ_AP027729.1"/>
</dbReference>
<feature type="domain" description="Phosphoribosyltransferase" evidence="6">
    <location>
        <begin position="42"/>
        <end position="207"/>
    </location>
</feature>
<keyword evidence="8" id="KW-1185">Reference proteome</keyword>
<comment type="function">
    <text evidence="4">Regulates the transcription of the pyrimidine nucleotide (pyr) operon in response to exogenous pyrimidines.</text>
</comment>
<comment type="catalytic activity">
    <reaction evidence="4">
        <text>UMP + diphosphate = 5-phospho-alpha-D-ribose 1-diphosphate + uracil</text>
        <dbReference type="Rhea" id="RHEA:13017"/>
        <dbReference type="ChEBI" id="CHEBI:17568"/>
        <dbReference type="ChEBI" id="CHEBI:33019"/>
        <dbReference type="ChEBI" id="CHEBI:57865"/>
        <dbReference type="ChEBI" id="CHEBI:58017"/>
        <dbReference type="EC" id="2.4.2.9"/>
    </reaction>
</comment>
<evidence type="ECO:0000256" key="3">
    <source>
        <dbReference type="ARBA" id="ARBA00023163"/>
    </source>
</evidence>
<dbReference type="InterPro" id="IPR023050">
    <property type="entry name" value="PyrR"/>
</dbReference>
<evidence type="ECO:0000256" key="5">
    <source>
        <dbReference type="SAM" id="MobiDB-lite"/>
    </source>
</evidence>
<keyword evidence="3 4" id="KW-0804">Transcription</keyword>
<dbReference type="Gene3D" id="3.40.50.2020">
    <property type="match status" value="1"/>
</dbReference>
<keyword evidence="4" id="KW-0328">Glycosyltransferase</keyword>
<proteinExistence type="inferred from homology"/>
<dbReference type="EC" id="2.4.2.9" evidence="4"/>
<comment type="similarity">
    <text evidence="1 4">Belongs to the purine/pyrimidine phosphoribosyltransferase family. PyrR subfamily.</text>
</comment>